<feature type="region of interest" description="Disordered" evidence="2">
    <location>
        <begin position="169"/>
        <end position="195"/>
    </location>
</feature>
<dbReference type="Proteomes" id="UP000265515">
    <property type="component" value="Unassembled WGS sequence"/>
</dbReference>
<feature type="region of interest" description="Disordered" evidence="2">
    <location>
        <begin position="845"/>
        <end position="870"/>
    </location>
</feature>
<evidence type="ECO:0008006" key="5">
    <source>
        <dbReference type="Google" id="ProtNLM"/>
    </source>
</evidence>
<gene>
    <name evidence="3" type="ORF">CBR_g36886</name>
</gene>
<feature type="region of interest" description="Disordered" evidence="2">
    <location>
        <begin position="253"/>
        <end position="281"/>
    </location>
</feature>
<feature type="region of interest" description="Disordered" evidence="2">
    <location>
        <begin position="43"/>
        <end position="76"/>
    </location>
</feature>
<feature type="coiled-coil region" evidence="1">
    <location>
        <begin position="635"/>
        <end position="682"/>
    </location>
</feature>
<sequence length="958" mass="107036">MEREVAILRRELREIKENRESVGKEEFMREIERLHDEMELLRKEKEESQEETRQWQNEALRPGNKRGTIGMTTLEPSCRGRARLRLGQTPHETRAIRDELKELQAKIDLKRCDQAEVSLLKERRAEAEMRRMQAEGEVLKLREEMSRLSTKQTMAETPREKGTNLKKQLDEAATDVRKSRRQKMKATLGRLPRAEESAKKANDRFVFVQDEKKRLKALKKSGLEPLCQAAGIKYKTIDITAEDLAQYNADQVFGDKEDPDLNSAEGDRSGDGAASNDDSIPVDVVAMDGGGEGGSALLTPLERAAVAVAVSTVVLRCQQERALGRMKDKLRARRRRTLMEAADIGPDYVATSEAVIELCYTLGCGVIPPATPRWWIKHRTGGMWEDLRQCDDATDDYFNEKQHSAGEQQRDHQKQHSDVEQQRESAVQVGHELHGGEGSNAMSVVGHLAHDDGEGKSLVGHAARDDTRGNTTLVQKPLSAVARWIKPGDEVSPPLEMYRLGVYHFCRLPGHFIRECPFRNCPNGAEMAANIQGAMNGGTRNEVSGLLPAPASSSSSSSQMAAASGTSNAIVSYQPPQGRSVNNAGSNYGGYSNYGGGGGYRGNQGYGGQRFPKPWGGGYRERDNDDRFDKIYGLLSEQAEERECKEQEAAKLELLEAEKKKLQAEEERNTQARKEKELHEVRLGKIVRSSMKSVCESVLGKKVDIPDEDESEISKVKRELDELKAKYVGEKARCAGEKAESSLDALRREKEALQKAQSLSSEEEILKKEIEILRAQNKKNKSVDANSESSQNDEIAALRLQIQELEGVWAALQNRSNELCSLKAENSTLKKDFQDLRGEIDELKNANNKRSSEVVTEKSPPAEPDKGKQRLVPFGDAVYTPKDLDALHKAYKKARAREEIANKEVQALKEQMARMGAQLLTKQRPSARRPSVRKTTPHNLRPALSAIQIEDVGEGRRS</sequence>
<feature type="region of interest" description="Disordered" evidence="2">
    <location>
        <begin position="917"/>
        <end position="958"/>
    </location>
</feature>
<dbReference type="AlphaFoldDB" id="A0A388LLY3"/>
<keyword evidence="4" id="KW-1185">Reference proteome</keyword>
<dbReference type="PANTHER" id="PTHR23159">
    <property type="entry name" value="CENTROSOMAL PROTEIN 2"/>
    <property type="match status" value="1"/>
</dbReference>
<organism evidence="3 4">
    <name type="scientific">Chara braunii</name>
    <name type="common">Braun's stonewort</name>
    <dbReference type="NCBI Taxonomy" id="69332"/>
    <lineage>
        <taxon>Eukaryota</taxon>
        <taxon>Viridiplantae</taxon>
        <taxon>Streptophyta</taxon>
        <taxon>Charophyceae</taxon>
        <taxon>Charales</taxon>
        <taxon>Characeae</taxon>
        <taxon>Chara</taxon>
    </lineage>
</organism>
<evidence type="ECO:0000256" key="2">
    <source>
        <dbReference type="SAM" id="MobiDB-lite"/>
    </source>
</evidence>
<dbReference type="EMBL" id="BFEA01000434">
    <property type="protein sequence ID" value="GBG83271.1"/>
    <property type="molecule type" value="Genomic_DNA"/>
</dbReference>
<comment type="caution">
    <text evidence="3">The sequence shown here is derived from an EMBL/GenBank/DDBJ whole genome shotgun (WGS) entry which is preliminary data.</text>
</comment>
<dbReference type="PANTHER" id="PTHR23159:SF31">
    <property type="entry name" value="CENTROSOME-ASSOCIATED PROTEIN CEP250 ISOFORM X1"/>
    <property type="match status" value="1"/>
</dbReference>
<feature type="compositionally biased region" description="Basic and acidic residues" evidence="2">
    <location>
        <begin position="401"/>
        <end position="423"/>
    </location>
</feature>
<feature type="coiled-coil region" evidence="1">
    <location>
        <begin position="117"/>
        <end position="151"/>
    </location>
</feature>
<feature type="region of interest" description="Disordered" evidence="2">
    <location>
        <begin position="401"/>
        <end position="427"/>
    </location>
</feature>
<reference evidence="3 4" key="1">
    <citation type="journal article" date="2018" name="Cell">
        <title>The Chara Genome: Secondary Complexity and Implications for Plant Terrestrialization.</title>
        <authorList>
            <person name="Nishiyama T."/>
            <person name="Sakayama H."/>
            <person name="Vries J.D."/>
            <person name="Buschmann H."/>
            <person name="Saint-Marcoux D."/>
            <person name="Ullrich K.K."/>
            <person name="Haas F.B."/>
            <person name="Vanderstraeten L."/>
            <person name="Becker D."/>
            <person name="Lang D."/>
            <person name="Vosolsobe S."/>
            <person name="Rombauts S."/>
            <person name="Wilhelmsson P.K.I."/>
            <person name="Janitza P."/>
            <person name="Kern R."/>
            <person name="Heyl A."/>
            <person name="Rumpler F."/>
            <person name="Villalobos L.I.A.C."/>
            <person name="Clay J.M."/>
            <person name="Skokan R."/>
            <person name="Toyoda A."/>
            <person name="Suzuki Y."/>
            <person name="Kagoshima H."/>
            <person name="Schijlen E."/>
            <person name="Tajeshwar N."/>
            <person name="Catarino B."/>
            <person name="Hetherington A.J."/>
            <person name="Saltykova A."/>
            <person name="Bonnot C."/>
            <person name="Breuninger H."/>
            <person name="Symeonidi A."/>
            <person name="Radhakrishnan G.V."/>
            <person name="Van Nieuwerburgh F."/>
            <person name="Deforce D."/>
            <person name="Chang C."/>
            <person name="Karol K.G."/>
            <person name="Hedrich R."/>
            <person name="Ulvskov P."/>
            <person name="Glockner G."/>
            <person name="Delwiche C.F."/>
            <person name="Petrasek J."/>
            <person name="Van de Peer Y."/>
            <person name="Friml J."/>
            <person name="Beilby M."/>
            <person name="Dolan L."/>
            <person name="Kohara Y."/>
            <person name="Sugano S."/>
            <person name="Fujiyama A."/>
            <person name="Delaux P.-M."/>
            <person name="Quint M."/>
            <person name="TheiBen G."/>
            <person name="Hagemann M."/>
            <person name="Harholt J."/>
            <person name="Dunand C."/>
            <person name="Zachgo S."/>
            <person name="Langdale J."/>
            <person name="Maumus F."/>
            <person name="Straeten D.V.D."/>
            <person name="Gould S.B."/>
            <person name="Rensing S.A."/>
        </authorList>
    </citation>
    <scope>NUCLEOTIDE SEQUENCE [LARGE SCALE GENOMIC DNA]</scope>
    <source>
        <strain evidence="3 4">S276</strain>
    </source>
</reference>
<evidence type="ECO:0000256" key="1">
    <source>
        <dbReference type="SAM" id="Coils"/>
    </source>
</evidence>
<proteinExistence type="predicted"/>
<keyword evidence="1" id="KW-0175">Coiled coil</keyword>
<feature type="compositionally biased region" description="Basic and acidic residues" evidence="2">
    <location>
        <begin position="845"/>
        <end position="856"/>
    </location>
</feature>
<accession>A0A388LLY3</accession>
<feature type="compositionally biased region" description="Basic and acidic residues" evidence="2">
    <location>
        <begin position="43"/>
        <end position="53"/>
    </location>
</feature>
<name>A0A388LLY3_CHABU</name>
<protein>
    <recommendedName>
        <fullName evidence="5">CCHC-type domain-containing protein</fullName>
    </recommendedName>
</protein>
<evidence type="ECO:0000313" key="3">
    <source>
        <dbReference type="EMBL" id="GBG83271.1"/>
    </source>
</evidence>
<dbReference type="Gramene" id="GBG83271">
    <property type="protein sequence ID" value="GBG83271"/>
    <property type="gene ID" value="CBR_g36886"/>
</dbReference>
<feature type="compositionally biased region" description="Basic residues" evidence="2">
    <location>
        <begin position="925"/>
        <end position="936"/>
    </location>
</feature>
<evidence type="ECO:0000313" key="4">
    <source>
        <dbReference type="Proteomes" id="UP000265515"/>
    </source>
</evidence>